<reference evidence="6" key="1">
    <citation type="submission" date="2016-05" db="EMBL/GenBank/DDBJ databases">
        <authorList>
            <person name="Baek K."/>
            <person name="Yang S.-J."/>
        </authorList>
    </citation>
    <scope>NUCLEOTIDE SEQUENCE [LARGE SCALE GENOMIC DNA]</scope>
    <source>
        <strain evidence="6">ST58-10</strain>
    </source>
</reference>
<dbReference type="EMBL" id="CP015839">
    <property type="protein sequence ID" value="ANG61669.1"/>
    <property type="molecule type" value="Genomic_DNA"/>
</dbReference>
<feature type="domain" description="HTH gntR-type" evidence="4">
    <location>
        <begin position="8"/>
        <end position="75"/>
    </location>
</feature>
<keyword evidence="2" id="KW-0238">DNA-binding</keyword>
<dbReference type="SUPFAM" id="SSF48008">
    <property type="entry name" value="GntR ligand-binding domain-like"/>
    <property type="match status" value="1"/>
</dbReference>
<reference evidence="5 6" key="2">
    <citation type="journal article" date="2018" name="Int. J. Syst. Evol. Microbiol.">
        <title>Marinobacterium aestuarii sp. nov., a benzene-degrading marine bacterium isolated from estuary sediment.</title>
        <authorList>
            <person name="Bae S.S."/>
            <person name="Jung J."/>
            <person name="Chung D."/>
            <person name="Baek K."/>
        </authorList>
    </citation>
    <scope>NUCLEOTIDE SEQUENCE [LARGE SCALE GENOMIC DNA]</scope>
    <source>
        <strain evidence="5 6">ST58-10</strain>
    </source>
</reference>
<protein>
    <submittedName>
        <fullName evidence="5">GntR family transcriptional regulator</fullName>
    </submittedName>
</protein>
<evidence type="ECO:0000256" key="3">
    <source>
        <dbReference type="ARBA" id="ARBA00023163"/>
    </source>
</evidence>
<dbReference type="RefSeq" id="WP_067378288.1">
    <property type="nucleotide sequence ID" value="NZ_CP015839.1"/>
</dbReference>
<dbReference type="SMART" id="SM00345">
    <property type="entry name" value="HTH_GNTR"/>
    <property type="match status" value="1"/>
</dbReference>
<dbReference type="InterPro" id="IPR036390">
    <property type="entry name" value="WH_DNA-bd_sf"/>
</dbReference>
<dbReference type="PANTHER" id="PTHR43537">
    <property type="entry name" value="TRANSCRIPTIONAL REGULATOR, GNTR FAMILY"/>
    <property type="match status" value="1"/>
</dbReference>
<evidence type="ECO:0000313" key="6">
    <source>
        <dbReference type="Proteomes" id="UP000078070"/>
    </source>
</evidence>
<dbReference type="SUPFAM" id="SSF46785">
    <property type="entry name" value="Winged helix' DNA-binding domain"/>
    <property type="match status" value="1"/>
</dbReference>
<evidence type="ECO:0000256" key="2">
    <source>
        <dbReference type="ARBA" id="ARBA00023125"/>
    </source>
</evidence>
<dbReference type="GO" id="GO:0003700">
    <property type="term" value="F:DNA-binding transcription factor activity"/>
    <property type="evidence" value="ECO:0007669"/>
    <property type="project" value="InterPro"/>
</dbReference>
<dbReference type="Gene3D" id="1.10.10.10">
    <property type="entry name" value="Winged helix-like DNA-binding domain superfamily/Winged helix DNA-binding domain"/>
    <property type="match status" value="1"/>
</dbReference>
<evidence type="ECO:0000313" key="5">
    <source>
        <dbReference type="EMBL" id="ANG61669.1"/>
    </source>
</evidence>
<keyword evidence="6" id="KW-1185">Reference proteome</keyword>
<evidence type="ECO:0000256" key="1">
    <source>
        <dbReference type="ARBA" id="ARBA00023015"/>
    </source>
</evidence>
<name>A0A1A9EVU2_9GAMM</name>
<dbReference type="InterPro" id="IPR000524">
    <property type="entry name" value="Tscrpt_reg_HTH_GntR"/>
</dbReference>
<dbReference type="Pfam" id="PF07729">
    <property type="entry name" value="FCD"/>
    <property type="match status" value="1"/>
</dbReference>
<keyword evidence="3" id="KW-0804">Transcription</keyword>
<dbReference type="InterPro" id="IPR036388">
    <property type="entry name" value="WH-like_DNA-bd_sf"/>
</dbReference>
<dbReference type="GO" id="GO:0003677">
    <property type="term" value="F:DNA binding"/>
    <property type="evidence" value="ECO:0007669"/>
    <property type="project" value="UniProtKB-KW"/>
</dbReference>
<organism evidence="5 6">
    <name type="scientific">Marinobacterium aestuarii</name>
    <dbReference type="NCBI Taxonomy" id="1821621"/>
    <lineage>
        <taxon>Bacteria</taxon>
        <taxon>Pseudomonadati</taxon>
        <taxon>Pseudomonadota</taxon>
        <taxon>Gammaproteobacteria</taxon>
        <taxon>Oceanospirillales</taxon>
        <taxon>Oceanospirillaceae</taxon>
        <taxon>Marinobacterium</taxon>
    </lineage>
</organism>
<evidence type="ECO:0000259" key="4">
    <source>
        <dbReference type="PROSITE" id="PS50949"/>
    </source>
</evidence>
<dbReference type="Proteomes" id="UP000078070">
    <property type="component" value="Chromosome"/>
</dbReference>
<dbReference type="InterPro" id="IPR011711">
    <property type="entry name" value="GntR_C"/>
</dbReference>
<dbReference type="Pfam" id="PF00392">
    <property type="entry name" value="GntR"/>
    <property type="match status" value="1"/>
</dbReference>
<dbReference type="PANTHER" id="PTHR43537:SF20">
    <property type="entry name" value="HTH-TYPE TRANSCRIPTIONAL REPRESSOR GLAR"/>
    <property type="match status" value="1"/>
</dbReference>
<dbReference type="AlphaFoldDB" id="A0A1A9EVU2"/>
<dbReference type="SMART" id="SM00895">
    <property type="entry name" value="FCD"/>
    <property type="match status" value="1"/>
</dbReference>
<dbReference type="InterPro" id="IPR008920">
    <property type="entry name" value="TF_FadR/GntR_C"/>
</dbReference>
<dbReference type="PROSITE" id="PS50949">
    <property type="entry name" value="HTH_GNTR"/>
    <property type="match status" value="1"/>
</dbReference>
<keyword evidence="1" id="KW-0805">Transcription regulation</keyword>
<accession>A0A1A9EVU2</accession>
<gene>
    <name evidence="5" type="ORF">A8C75_03740</name>
</gene>
<dbReference type="OrthoDB" id="9799812at2"/>
<dbReference type="KEGG" id="mars:A8C75_03740"/>
<dbReference type="Gene3D" id="1.20.120.530">
    <property type="entry name" value="GntR ligand-binding domain-like"/>
    <property type="match status" value="1"/>
</dbReference>
<sequence>MNTAADRKLVGQTAYDSLRNDIVTGKLGPGQKLKLNVLRASYGVSVNTLRETLMRLVSDGFVAFEDQKGFRVNPVSVSDLDELIELRVQLEILGLQKSMANSQNRMDWKSALISAHYRLSCMEKLMMEDESSHVRDWEKADRDFHMTIVSNCGSSQLIRYHGSVLELFMRYQVLALKKRPFRGEAVAGEHQQLVDLMLNDKFEAAAALLTEHINKGSELPL</sequence>
<proteinExistence type="predicted"/>
<dbReference type="STRING" id="1821621.A8C75_03740"/>